<keyword evidence="8" id="KW-0539">Nucleus</keyword>
<dbReference type="GO" id="GO:0005634">
    <property type="term" value="C:nucleus"/>
    <property type="evidence" value="ECO:0007669"/>
    <property type="project" value="UniProtKB-SubCell"/>
</dbReference>
<dbReference type="Gene3D" id="4.10.1000.30">
    <property type="match status" value="2"/>
</dbReference>
<dbReference type="OrthoDB" id="5589010at2759"/>
<evidence type="ECO:0000256" key="3">
    <source>
        <dbReference type="ARBA" id="ARBA00015071"/>
    </source>
</evidence>
<feature type="compositionally biased region" description="Basic and acidic residues" evidence="10">
    <location>
        <begin position="87"/>
        <end position="99"/>
    </location>
</feature>
<keyword evidence="7 9" id="KW-0862">Zinc</keyword>
<dbReference type="AlphaFoldDB" id="A0A087TP57"/>
<protein>
    <recommendedName>
        <fullName evidence="3">Zinc finger CCCH domain-containing protein 14</fullName>
    </recommendedName>
</protein>
<dbReference type="EMBL" id="KK116125">
    <property type="protein sequence ID" value="KFM66896.1"/>
    <property type="molecule type" value="Genomic_DNA"/>
</dbReference>
<dbReference type="Pfam" id="PF01480">
    <property type="entry name" value="PWI"/>
    <property type="match status" value="1"/>
</dbReference>
<feature type="non-terminal residue" evidence="12">
    <location>
        <position position="562"/>
    </location>
</feature>
<sequence>MDKSQSELTDKIRSAIKKKLTEINAFVDDELPEYIMILVANKRSKAHIEKDLSLFLGSDTVDFTNWLWDLLNNLKSGSKGNSVSGNKKNEEDANTKYMDEDPDVLDYDPAEQEGDFLCQEDTNESLISHSSVKQNDSDKSKSMRVSEAPSKAKILPAHLKTKEKVIEFLNPVEKKAAKVHPLQPTAVISPYSSVAPDKKRSEVDSTDEYDPAKPDYVGSMSSVVCVTQRKYGGSAALQANKLLLRAVDDATKSVLDGKSLNDYYKPTPIKVLASKQKEETVSSDSHDIFNVTFDANIMKSKVSAKNSKYMDFDDDSNFSSMDIVMDDNSAASQPSCNRTIHLKEASNISSESCFDNMEVISSNDYSVHNDEEEQSSKSPHFIVTLDGVNLKSLKRKRYEICSSEEEEAEEIIQQEELTDLIPPKKQKLNERCKFWPACKNSDQCTYHHPTLPCKCFPDCKFGDKCMYIHPNCKFDALCSRKDCPYTHVSKRKLPLAVIPIIRPVKNRSIKTVCKFYPRCTAKKCPFIHPKLCRFGTLCRSPQCPYTHVNVPTRNQMKWQANT</sequence>
<keyword evidence="4 9" id="KW-0479">Metal-binding</keyword>
<evidence type="ECO:0000313" key="12">
    <source>
        <dbReference type="EMBL" id="KFM66896.1"/>
    </source>
</evidence>
<comment type="similarity">
    <text evidence="2">Belongs to the ZC3H14 family.</text>
</comment>
<keyword evidence="13" id="KW-1185">Reference proteome</keyword>
<dbReference type="GO" id="GO:0043488">
    <property type="term" value="P:regulation of mRNA stability"/>
    <property type="evidence" value="ECO:0007669"/>
    <property type="project" value="InterPro"/>
</dbReference>
<dbReference type="GO" id="GO:0005737">
    <property type="term" value="C:cytoplasm"/>
    <property type="evidence" value="ECO:0007669"/>
    <property type="project" value="TreeGrafter"/>
</dbReference>
<gene>
    <name evidence="12" type="ORF">X975_00708</name>
</gene>
<dbReference type="InterPro" id="IPR002483">
    <property type="entry name" value="PWI_dom"/>
</dbReference>
<feature type="region of interest" description="Disordered" evidence="10">
    <location>
        <begin position="78"/>
        <end position="101"/>
    </location>
</feature>
<evidence type="ECO:0000256" key="4">
    <source>
        <dbReference type="ARBA" id="ARBA00022723"/>
    </source>
</evidence>
<feature type="zinc finger region" description="C3H1-type" evidence="9">
    <location>
        <begin position="439"/>
        <end position="472"/>
    </location>
</feature>
<proteinExistence type="inferred from homology"/>
<comment type="subcellular location">
    <subcellularLocation>
        <location evidence="1">Nucleus</location>
    </subcellularLocation>
</comment>
<evidence type="ECO:0000259" key="11">
    <source>
        <dbReference type="PROSITE" id="PS50103"/>
    </source>
</evidence>
<dbReference type="Proteomes" id="UP000054359">
    <property type="component" value="Unassembled WGS sequence"/>
</dbReference>
<organism evidence="12 13">
    <name type="scientific">Stegodyphus mimosarum</name>
    <name type="common">African social velvet spider</name>
    <dbReference type="NCBI Taxonomy" id="407821"/>
    <lineage>
        <taxon>Eukaryota</taxon>
        <taxon>Metazoa</taxon>
        <taxon>Ecdysozoa</taxon>
        <taxon>Arthropoda</taxon>
        <taxon>Chelicerata</taxon>
        <taxon>Arachnida</taxon>
        <taxon>Araneae</taxon>
        <taxon>Araneomorphae</taxon>
        <taxon>Entelegynae</taxon>
        <taxon>Eresoidea</taxon>
        <taxon>Eresidae</taxon>
        <taxon>Stegodyphus</taxon>
    </lineage>
</organism>
<reference evidence="12 13" key="1">
    <citation type="submission" date="2013-11" db="EMBL/GenBank/DDBJ databases">
        <title>Genome sequencing of Stegodyphus mimosarum.</title>
        <authorList>
            <person name="Bechsgaard J."/>
        </authorList>
    </citation>
    <scope>NUCLEOTIDE SEQUENCE [LARGE SCALE GENOMIC DNA]</scope>
</reference>
<accession>A0A087TP57</accession>
<evidence type="ECO:0000313" key="13">
    <source>
        <dbReference type="Proteomes" id="UP000054359"/>
    </source>
</evidence>
<evidence type="ECO:0000256" key="6">
    <source>
        <dbReference type="ARBA" id="ARBA00022771"/>
    </source>
</evidence>
<dbReference type="PANTHER" id="PTHR14738">
    <property type="entry name" value="ZINC FINGER CCCH DOMAIN-CONTAINING PROTEIN 14"/>
    <property type="match status" value="1"/>
</dbReference>
<dbReference type="GO" id="GO:0008270">
    <property type="term" value="F:zinc ion binding"/>
    <property type="evidence" value="ECO:0007669"/>
    <property type="project" value="UniProtKB-KW"/>
</dbReference>
<dbReference type="Pfam" id="PF14608">
    <property type="entry name" value="zf-CCCH_2"/>
    <property type="match status" value="5"/>
</dbReference>
<dbReference type="InterPro" id="IPR000571">
    <property type="entry name" value="Znf_CCCH"/>
</dbReference>
<dbReference type="InterPro" id="IPR040366">
    <property type="entry name" value="Nab2/ZC3H14"/>
</dbReference>
<dbReference type="PANTHER" id="PTHR14738:SF29">
    <property type="entry name" value="ZINC FINGER CCCH DOMAIN-CONTAINING PROTEIN 14"/>
    <property type="match status" value="1"/>
</dbReference>
<evidence type="ECO:0000256" key="2">
    <source>
        <dbReference type="ARBA" id="ARBA00008423"/>
    </source>
</evidence>
<evidence type="ECO:0000256" key="7">
    <source>
        <dbReference type="ARBA" id="ARBA00022833"/>
    </source>
</evidence>
<evidence type="ECO:0000256" key="1">
    <source>
        <dbReference type="ARBA" id="ARBA00004123"/>
    </source>
</evidence>
<feature type="compositionally biased region" description="Polar residues" evidence="10">
    <location>
        <begin position="125"/>
        <end position="134"/>
    </location>
</feature>
<dbReference type="STRING" id="407821.A0A087TP57"/>
<keyword evidence="6 9" id="KW-0863">Zinc-finger</keyword>
<feature type="domain" description="C3H1-type" evidence="11">
    <location>
        <begin position="439"/>
        <end position="472"/>
    </location>
</feature>
<keyword evidence="5" id="KW-0677">Repeat</keyword>
<dbReference type="PROSITE" id="PS50103">
    <property type="entry name" value="ZF_C3H1"/>
    <property type="match status" value="1"/>
</dbReference>
<evidence type="ECO:0000256" key="5">
    <source>
        <dbReference type="ARBA" id="ARBA00022737"/>
    </source>
</evidence>
<evidence type="ECO:0000256" key="8">
    <source>
        <dbReference type="ARBA" id="ARBA00023242"/>
    </source>
</evidence>
<dbReference type="GO" id="GO:0008143">
    <property type="term" value="F:poly(A) binding"/>
    <property type="evidence" value="ECO:0007669"/>
    <property type="project" value="InterPro"/>
</dbReference>
<dbReference type="SMART" id="SM00356">
    <property type="entry name" value="ZnF_C3H1"/>
    <property type="match status" value="2"/>
</dbReference>
<dbReference type="FunFam" id="4.10.1000.30:FF:000001">
    <property type="entry name" value="Zinc finger CCCH domain-containing protein 14"/>
    <property type="match status" value="1"/>
</dbReference>
<dbReference type="OMA" id="CPYTHVS"/>
<feature type="region of interest" description="Disordered" evidence="10">
    <location>
        <begin position="125"/>
        <end position="150"/>
    </location>
</feature>
<evidence type="ECO:0000256" key="9">
    <source>
        <dbReference type="PROSITE-ProRule" id="PRU00723"/>
    </source>
</evidence>
<name>A0A087TP57_STEMI</name>
<evidence type="ECO:0000256" key="10">
    <source>
        <dbReference type="SAM" id="MobiDB-lite"/>
    </source>
</evidence>
<dbReference type="Gene3D" id="1.20.1390.10">
    <property type="entry name" value="PWI domain"/>
    <property type="match status" value="1"/>
</dbReference>